<dbReference type="AlphaFoldDB" id="A0A2G0CDM7"/>
<evidence type="ECO:0000313" key="2">
    <source>
        <dbReference type="Proteomes" id="UP000226437"/>
    </source>
</evidence>
<dbReference type="Gene3D" id="3.30.420.310">
    <property type="entry name" value="2-keto-3-deoxy-galactonokinase, C-terminal domain"/>
    <property type="match status" value="1"/>
</dbReference>
<dbReference type="Pfam" id="PF05035">
    <property type="entry name" value="DGOK"/>
    <property type="match status" value="1"/>
</dbReference>
<keyword evidence="2" id="KW-1185">Reference proteome</keyword>
<dbReference type="GO" id="GO:0008671">
    <property type="term" value="F:2-dehydro-3-deoxygalactonokinase activity"/>
    <property type="evidence" value="ECO:0007669"/>
    <property type="project" value="InterPro"/>
</dbReference>
<keyword evidence="1" id="KW-0418">Kinase</keyword>
<evidence type="ECO:0000313" key="1">
    <source>
        <dbReference type="EMBL" id="PHK98072.1"/>
    </source>
</evidence>
<comment type="caution">
    <text evidence="1">The sequence shown here is derived from an EMBL/GenBank/DDBJ whole genome shotgun (WGS) entry which is preliminary data.</text>
</comment>
<organism evidence="1 2">
    <name type="scientific">Neolewinella marina</name>
    <dbReference type="NCBI Taxonomy" id="438751"/>
    <lineage>
        <taxon>Bacteria</taxon>
        <taxon>Pseudomonadati</taxon>
        <taxon>Bacteroidota</taxon>
        <taxon>Saprospiria</taxon>
        <taxon>Saprospirales</taxon>
        <taxon>Lewinellaceae</taxon>
        <taxon>Neolewinella</taxon>
    </lineage>
</organism>
<dbReference type="RefSeq" id="WP_099106970.1">
    <property type="nucleotide sequence ID" value="NZ_JAATJF010000002.1"/>
</dbReference>
<dbReference type="Gene3D" id="3.30.420.300">
    <property type="entry name" value="2-keto-3-deoxy-galactonokinase, substrate binding domain"/>
    <property type="match status" value="1"/>
</dbReference>
<name>A0A2G0CDM7_9BACT</name>
<proteinExistence type="predicted"/>
<dbReference type="InterPro" id="IPR042258">
    <property type="entry name" value="DGOK_N"/>
</dbReference>
<dbReference type="GO" id="GO:0034194">
    <property type="term" value="P:D-galactonate catabolic process"/>
    <property type="evidence" value="ECO:0007669"/>
    <property type="project" value="InterPro"/>
</dbReference>
<reference evidence="1 2" key="1">
    <citation type="submission" date="2017-10" db="EMBL/GenBank/DDBJ databases">
        <title>The draft genome sequence of Lewinella marina KCTC 32374.</title>
        <authorList>
            <person name="Wang K."/>
        </authorList>
    </citation>
    <scope>NUCLEOTIDE SEQUENCE [LARGE SCALE GENOMIC DNA]</scope>
    <source>
        <strain evidence="1 2">MKG-38</strain>
    </source>
</reference>
<gene>
    <name evidence="1" type="ORF">CGL56_12845</name>
</gene>
<sequence length="316" mass="34330">MKLPTHFISCDWGTTNFRLRLVTTDNLEILAEQTVGEGVKALFLARPDSSSAERERYLATYLAERIRALPGAAEHPVVISGMASSNIGLRELPYATLPLTLDHPDLEWEALTLPDNRPAVLISGVRDALDVMRGEETQALGLAGGLAGYDRGVLLLPGTHSKHLQYETGAFTAFTTYLTGELFALLTEHSLLRQAICKPPGGAFRAEAFQEGVRAAVDQGLTARLFTVRARQLLSHSDPTDNFFFLSGLLIGDELRSLHRPGSQVFLAAGEPFLTLYRLALEEIVGLACIHCFSEPALDAALLAGQRTMLAAYVNG</sequence>
<dbReference type="InterPro" id="IPR007729">
    <property type="entry name" value="DGOK"/>
</dbReference>
<dbReference type="Proteomes" id="UP000226437">
    <property type="component" value="Unassembled WGS sequence"/>
</dbReference>
<protein>
    <submittedName>
        <fullName evidence="1">2-keto-3-deoxy-galactonokinase</fullName>
    </submittedName>
</protein>
<dbReference type="InterPro" id="IPR042257">
    <property type="entry name" value="DGOK_C"/>
</dbReference>
<dbReference type="OrthoDB" id="256574at2"/>
<dbReference type="EMBL" id="PDLO01000005">
    <property type="protein sequence ID" value="PHK98072.1"/>
    <property type="molecule type" value="Genomic_DNA"/>
</dbReference>
<keyword evidence="1" id="KW-0808">Transferase</keyword>
<accession>A0A2G0CDM7</accession>